<keyword evidence="4" id="KW-1185">Reference proteome</keyword>
<feature type="non-terminal residue" evidence="3">
    <location>
        <position position="1"/>
    </location>
</feature>
<dbReference type="EMBL" id="MJEQ01037184">
    <property type="protein sequence ID" value="OIT05665.1"/>
    <property type="molecule type" value="Genomic_DNA"/>
</dbReference>
<reference evidence="3" key="1">
    <citation type="submission" date="2016-11" db="EMBL/GenBank/DDBJ databases">
        <title>The genome of Nicotiana attenuata.</title>
        <authorList>
            <person name="Xu S."/>
            <person name="Brockmoeller T."/>
            <person name="Gaquerel E."/>
            <person name="Navarro A."/>
            <person name="Kuhl H."/>
            <person name="Gase K."/>
            <person name="Ling Z."/>
            <person name="Zhou W."/>
            <person name="Kreitzer C."/>
            <person name="Stanke M."/>
            <person name="Tang H."/>
            <person name="Lyons E."/>
            <person name="Pandey P."/>
            <person name="Pandey S.P."/>
            <person name="Timmermann B."/>
            <person name="Baldwin I.T."/>
        </authorList>
    </citation>
    <scope>NUCLEOTIDE SEQUENCE [LARGE SCALE GENOMIC DNA]</scope>
    <source>
        <strain evidence="3">UT</strain>
    </source>
</reference>
<sequence>TRKRQIEFLKFDGTELRDWVSKSEQYFDVDNTSENSKVKLASLHLEGKALQWHQGYMKNRITREWPTWGEYVRALFGRFGTVLYDDPMGDLKDLKQISSMQDYVDIFDELLTRVELSEEYIVSMHAMTGLMDYRTMKLTGSVGAKAVHILIDTGSTHNFLDLNTAKRLGCALQAMPSFAVAVANGNMVYSKYMCKGFSSRMQGVDFAANMLILPLGGCSVVLGIQWLITLGDIRWNFRQLNMEFMMQGKKVS</sequence>
<dbReference type="GO" id="GO:0006508">
    <property type="term" value="P:proteolysis"/>
    <property type="evidence" value="ECO:0007669"/>
    <property type="project" value="InterPro"/>
</dbReference>
<evidence type="ECO:0000313" key="4">
    <source>
        <dbReference type="Proteomes" id="UP000187609"/>
    </source>
</evidence>
<protein>
    <recommendedName>
        <fullName evidence="2">Retrotransposon gag domain-containing protein</fullName>
    </recommendedName>
</protein>
<feature type="domain" description="Retrotransposon gag" evidence="2">
    <location>
        <begin position="39"/>
        <end position="124"/>
    </location>
</feature>
<dbReference type="GO" id="GO:0004190">
    <property type="term" value="F:aspartic-type endopeptidase activity"/>
    <property type="evidence" value="ECO:0007669"/>
    <property type="project" value="InterPro"/>
</dbReference>
<keyword evidence="1" id="KW-0472">Membrane</keyword>
<feature type="transmembrane region" description="Helical" evidence="1">
    <location>
        <begin position="206"/>
        <end position="228"/>
    </location>
</feature>
<dbReference type="CDD" id="cd00303">
    <property type="entry name" value="retropepsin_like"/>
    <property type="match status" value="1"/>
</dbReference>
<dbReference type="AlphaFoldDB" id="A0A1J6JF42"/>
<dbReference type="InterPro" id="IPR001969">
    <property type="entry name" value="Aspartic_peptidase_AS"/>
</dbReference>
<keyword evidence="1" id="KW-0812">Transmembrane</keyword>
<dbReference type="SUPFAM" id="SSF50630">
    <property type="entry name" value="Acid proteases"/>
    <property type="match status" value="1"/>
</dbReference>
<dbReference type="Gramene" id="OIT05665">
    <property type="protein sequence ID" value="OIT05665"/>
    <property type="gene ID" value="A4A49_61683"/>
</dbReference>
<name>A0A1J6JF42_NICAT</name>
<keyword evidence="1" id="KW-1133">Transmembrane helix</keyword>
<evidence type="ECO:0000313" key="3">
    <source>
        <dbReference type="EMBL" id="OIT05665.1"/>
    </source>
</evidence>
<dbReference type="Gene3D" id="2.40.70.10">
    <property type="entry name" value="Acid Proteases"/>
    <property type="match status" value="1"/>
</dbReference>
<accession>A0A1J6JF42</accession>
<dbReference type="Proteomes" id="UP000187609">
    <property type="component" value="Unassembled WGS sequence"/>
</dbReference>
<proteinExistence type="predicted"/>
<comment type="caution">
    <text evidence="3">The sequence shown here is derived from an EMBL/GenBank/DDBJ whole genome shotgun (WGS) entry which is preliminary data.</text>
</comment>
<evidence type="ECO:0000256" key="1">
    <source>
        <dbReference type="SAM" id="Phobius"/>
    </source>
</evidence>
<evidence type="ECO:0000259" key="2">
    <source>
        <dbReference type="Pfam" id="PF03732"/>
    </source>
</evidence>
<dbReference type="Pfam" id="PF03732">
    <property type="entry name" value="Retrotrans_gag"/>
    <property type="match status" value="1"/>
</dbReference>
<dbReference type="Pfam" id="PF08284">
    <property type="entry name" value="RVP_2"/>
    <property type="match status" value="1"/>
</dbReference>
<dbReference type="OMA" id="WSEYAMA"/>
<dbReference type="PROSITE" id="PS00141">
    <property type="entry name" value="ASP_PROTEASE"/>
    <property type="match status" value="1"/>
</dbReference>
<gene>
    <name evidence="3" type="ORF">A4A49_61683</name>
</gene>
<feature type="non-terminal residue" evidence="3">
    <location>
        <position position="252"/>
    </location>
</feature>
<dbReference type="InterPro" id="IPR021109">
    <property type="entry name" value="Peptidase_aspartic_dom_sf"/>
</dbReference>
<dbReference type="InterPro" id="IPR005162">
    <property type="entry name" value="Retrotrans_gag_dom"/>
</dbReference>
<organism evidence="3 4">
    <name type="scientific">Nicotiana attenuata</name>
    <name type="common">Coyote tobacco</name>
    <dbReference type="NCBI Taxonomy" id="49451"/>
    <lineage>
        <taxon>Eukaryota</taxon>
        <taxon>Viridiplantae</taxon>
        <taxon>Streptophyta</taxon>
        <taxon>Embryophyta</taxon>
        <taxon>Tracheophyta</taxon>
        <taxon>Spermatophyta</taxon>
        <taxon>Magnoliopsida</taxon>
        <taxon>eudicotyledons</taxon>
        <taxon>Gunneridae</taxon>
        <taxon>Pentapetalae</taxon>
        <taxon>asterids</taxon>
        <taxon>lamiids</taxon>
        <taxon>Solanales</taxon>
        <taxon>Solanaceae</taxon>
        <taxon>Nicotianoideae</taxon>
        <taxon>Nicotianeae</taxon>
        <taxon>Nicotiana</taxon>
    </lineage>
</organism>